<keyword evidence="2" id="KW-1185">Reference proteome</keyword>
<comment type="caution">
    <text evidence="1">The sequence shown here is derived from an EMBL/GenBank/DDBJ whole genome shotgun (WGS) entry which is preliminary data.</text>
</comment>
<dbReference type="InterPro" id="IPR036691">
    <property type="entry name" value="Endo/exonu/phosph_ase_sf"/>
</dbReference>
<reference evidence="1 2" key="1">
    <citation type="journal article" date="2021" name="Elife">
        <title>Chloroplast acquisition without the gene transfer in kleptoplastic sea slugs, Plakobranchus ocellatus.</title>
        <authorList>
            <person name="Maeda T."/>
            <person name="Takahashi S."/>
            <person name="Yoshida T."/>
            <person name="Shimamura S."/>
            <person name="Takaki Y."/>
            <person name="Nagai Y."/>
            <person name="Toyoda A."/>
            <person name="Suzuki Y."/>
            <person name="Arimoto A."/>
            <person name="Ishii H."/>
            <person name="Satoh N."/>
            <person name="Nishiyama T."/>
            <person name="Hasebe M."/>
            <person name="Maruyama T."/>
            <person name="Minagawa J."/>
            <person name="Obokata J."/>
            <person name="Shigenobu S."/>
        </authorList>
    </citation>
    <scope>NUCLEOTIDE SEQUENCE [LARGE SCALE GENOMIC DNA]</scope>
</reference>
<proteinExistence type="predicted"/>
<dbReference type="AlphaFoldDB" id="A0AAV4EHS5"/>
<sequence length="374" mass="42796">MIKYVNIDKGRKRYSGGVVCFVREEIPKEVEEVSWKFEDGICLKLCKDFFGLEEDLFVLSVYMRPVNSTRADLDVDVSCYDHLVEQMAVVSDRGNVIVAGDLSGRTGERQECLIGNESEIKEFDVLLLPDIVRNDCLFTPENLLHNDCSVLRSNVDKNVNDYGVKLLQLCEASDLIILNGRAGGDKGVGAHTYHCSRGASTIDYVLCCKGALGYVTNFAVETCCEFSDQCPVTFQLRRGGYVEQEGRWGEGERVGDKKIFKRREEFKTNFVETISSIEVTNIMRDMTKKLKEKQTLIFQQIEFQMRCLEKGTDEARTAMCRARSKYRSMCRKKIKQYYRHEADTYVFLVELTRRSFGTRCAINTQNTLKKNAPF</sequence>
<dbReference type="EMBL" id="BMAT01007219">
    <property type="protein sequence ID" value="GFR60048.1"/>
    <property type="molecule type" value="Genomic_DNA"/>
</dbReference>
<dbReference type="Gene3D" id="3.60.10.10">
    <property type="entry name" value="Endonuclease/exonuclease/phosphatase"/>
    <property type="match status" value="1"/>
</dbReference>
<dbReference type="Proteomes" id="UP000762676">
    <property type="component" value="Unassembled WGS sequence"/>
</dbReference>
<protein>
    <submittedName>
        <fullName evidence="1">DNA ligase 1-like protein</fullName>
    </submittedName>
</protein>
<dbReference type="GO" id="GO:0016874">
    <property type="term" value="F:ligase activity"/>
    <property type="evidence" value="ECO:0007669"/>
    <property type="project" value="UniProtKB-KW"/>
</dbReference>
<evidence type="ECO:0000313" key="1">
    <source>
        <dbReference type="EMBL" id="GFR60048.1"/>
    </source>
</evidence>
<gene>
    <name evidence="1" type="ORF">ElyMa_003521500</name>
</gene>
<organism evidence="1 2">
    <name type="scientific">Elysia marginata</name>
    <dbReference type="NCBI Taxonomy" id="1093978"/>
    <lineage>
        <taxon>Eukaryota</taxon>
        <taxon>Metazoa</taxon>
        <taxon>Spiralia</taxon>
        <taxon>Lophotrochozoa</taxon>
        <taxon>Mollusca</taxon>
        <taxon>Gastropoda</taxon>
        <taxon>Heterobranchia</taxon>
        <taxon>Euthyneura</taxon>
        <taxon>Panpulmonata</taxon>
        <taxon>Sacoglossa</taxon>
        <taxon>Placobranchoidea</taxon>
        <taxon>Plakobranchidae</taxon>
        <taxon>Elysia</taxon>
    </lineage>
</organism>
<dbReference type="SUPFAM" id="SSF56219">
    <property type="entry name" value="DNase I-like"/>
    <property type="match status" value="1"/>
</dbReference>
<accession>A0AAV4EHS5</accession>
<name>A0AAV4EHS5_9GAST</name>
<evidence type="ECO:0000313" key="2">
    <source>
        <dbReference type="Proteomes" id="UP000762676"/>
    </source>
</evidence>
<keyword evidence="1" id="KW-0436">Ligase</keyword>